<keyword evidence="3" id="KW-1185">Reference proteome</keyword>
<name>A0AAW1TSQ4_9CUCU</name>
<sequence length="79" mass="8863">MSRFSFNEVLLYRLTGIDRVLVLAYCPSPSPTGSHRTYKNTNVPESSPVRSATCSTPPINLWGPKPSLHFWDHKFVISG</sequence>
<dbReference type="AlphaFoldDB" id="A0AAW1TSQ4"/>
<feature type="region of interest" description="Disordered" evidence="1">
    <location>
        <begin position="31"/>
        <end position="51"/>
    </location>
</feature>
<reference evidence="2 3" key="1">
    <citation type="submission" date="2023-03" db="EMBL/GenBank/DDBJ databases">
        <title>Genome insight into feeding habits of ladybird beetles.</title>
        <authorList>
            <person name="Li H.-S."/>
            <person name="Huang Y.-H."/>
            <person name="Pang H."/>
        </authorList>
    </citation>
    <scope>NUCLEOTIDE SEQUENCE [LARGE SCALE GENOMIC DNA]</scope>
    <source>
        <strain evidence="2">SYSU_2023b</strain>
        <tissue evidence="2">Whole body</tissue>
    </source>
</reference>
<dbReference type="Proteomes" id="UP001431783">
    <property type="component" value="Unassembled WGS sequence"/>
</dbReference>
<comment type="caution">
    <text evidence="2">The sequence shown here is derived from an EMBL/GenBank/DDBJ whole genome shotgun (WGS) entry which is preliminary data.</text>
</comment>
<organism evidence="2 3">
    <name type="scientific">Henosepilachna vigintioctopunctata</name>
    <dbReference type="NCBI Taxonomy" id="420089"/>
    <lineage>
        <taxon>Eukaryota</taxon>
        <taxon>Metazoa</taxon>
        <taxon>Ecdysozoa</taxon>
        <taxon>Arthropoda</taxon>
        <taxon>Hexapoda</taxon>
        <taxon>Insecta</taxon>
        <taxon>Pterygota</taxon>
        <taxon>Neoptera</taxon>
        <taxon>Endopterygota</taxon>
        <taxon>Coleoptera</taxon>
        <taxon>Polyphaga</taxon>
        <taxon>Cucujiformia</taxon>
        <taxon>Coccinelloidea</taxon>
        <taxon>Coccinellidae</taxon>
        <taxon>Epilachninae</taxon>
        <taxon>Epilachnini</taxon>
        <taxon>Henosepilachna</taxon>
    </lineage>
</organism>
<gene>
    <name evidence="2" type="ORF">WA026_022179</name>
</gene>
<protein>
    <submittedName>
        <fullName evidence="2">Uncharacterized protein</fullName>
    </submittedName>
</protein>
<evidence type="ECO:0000256" key="1">
    <source>
        <dbReference type="SAM" id="MobiDB-lite"/>
    </source>
</evidence>
<evidence type="ECO:0000313" key="3">
    <source>
        <dbReference type="Proteomes" id="UP001431783"/>
    </source>
</evidence>
<proteinExistence type="predicted"/>
<evidence type="ECO:0000313" key="2">
    <source>
        <dbReference type="EMBL" id="KAK9873370.1"/>
    </source>
</evidence>
<dbReference type="EMBL" id="JARQZJ010000018">
    <property type="protein sequence ID" value="KAK9873370.1"/>
    <property type="molecule type" value="Genomic_DNA"/>
</dbReference>
<accession>A0AAW1TSQ4</accession>